<dbReference type="InParanoid" id="E4XA51"/>
<sequence>MGENGDKSDSPRPESNTQMDDQPVSINVLPVDDETEAANMEEGKSDIIILTRQQSYVEEERAEIITKSEDAVEAPSLETEVDQLEPNKPLEEGGEEKIEVKPKKDKAKKRKINMAWAVPPEDNPFAEPANYEDLTNGIPSVPDLPASKRLKPSEGEQRPERLPVERFQEIGPEPYGFEVEFSLPETVVAKETMDFKNPQLISPMGLCSWQSMNGRNFTAITNTHIERRGGKGQLELLESSNDTRMQTVLVLPDEKVDCIEPTAVSALKNDGFVFLDKSKSKIVQKKSFRMLQPKRGPPMFSSRGKTGPCFGLFLSRKQEIGTFVNDEKRGPTLFWWNPHSGAHRTVNVNIPRYSQVRFAKHYGNIIALSDMNRNDFALWLITIEGDLIKKINLNREDVRQPAGITFDQSGKILLADSKGQRILYFTADGDYKGDVTFDAPLLRSQKRVTDICLDQRGMLTILSLDKTLSLYKVNEPKDEDESLVEAEDFDPYSETLDFEPDMKDASRVEASQSDFDKDMAAFGDDSKGEGGGFKWSRKETTADANGWGSASKEKPEREAGWKSTEKNNSGWGTSASTSSANGWLTEKANEWGKSGKTGSSSWANGNNRSRSTSSTSSKSSGWGQEPRGNSGGWGSTDDRGAQKNSWGNNDRSYPINSTPKNEDNGWGRPPSVPRERRNANCGSRSHSRSPSPGGRRPWAGHQQKNDWGNKSTDTWGNKDKSGNQKNEWGSSQDNNQRAWSGKAKSSSQQKNSGREKADPDTEGWGNTSAKKSSPMTEDATRKPNAELDNSFEEPPSPPSPDFEPAGTSAVLAVEVPEDQILTAEQEEEFQKSILLDLEDN</sequence>
<name>E4XA51_OIKDI</name>
<keyword evidence="3" id="KW-1185">Reference proteome</keyword>
<proteinExistence type="predicted"/>
<reference evidence="2" key="1">
    <citation type="journal article" date="2010" name="Science">
        <title>Plasticity of animal genome architecture unmasked by rapid evolution of a pelagic tunicate.</title>
        <authorList>
            <person name="Denoeud F."/>
            <person name="Henriet S."/>
            <person name="Mungpakdee S."/>
            <person name="Aury J.M."/>
            <person name="Da Silva C."/>
            <person name="Brinkmann H."/>
            <person name="Mikhaleva J."/>
            <person name="Olsen L.C."/>
            <person name="Jubin C."/>
            <person name="Canestro C."/>
            <person name="Bouquet J.M."/>
            <person name="Danks G."/>
            <person name="Poulain J."/>
            <person name="Campsteijn C."/>
            <person name="Adamski M."/>
            <person name="Cross I."/>
            <person name="Yadetie F."/>
            <person name="Muffato M."/>
            <person name="Louis A."/>
            <person name="Butcher S."/>
            <person name="Tsagkogeorga G."/>
            <person name="Konrad A."/>
            <person name="Singh S."/>
            <person name="Jensen M.F."/>
            <person name="Cong E.H."/>
            <person name="Eikeseth-Otteraa H."/>
            <person name="Noel B."/>
            <person name="Anthouard V."/>
            <person name="Porcel B.M."/>
            <person name="Kachouri-Lafond R."/>
            <person name="Nishino A."/>
            <person name="Ugolini M."/>
            <person name="Chourrout P."/>
            <person name="Nishida H."/>
            <person name="Aasland R."/>
            <person name="Huzurbazar S."/>
            <person name="Westhof E."/>
            <person name="Delsuc F."/>
            <person name="Lehrach H."/>
            <person name="Reinhardt R."/>
            <person name="Weissenbach J."/>
            <person name="Roy S.W."/>
            <person name="Artiguenave F."/>
            <person name="Postlethwait J.H."/>
            <person name="Manak J.R."/>
            <person name="Thompson E.M."/>
            <person name="Jaillon O."/>
            <person name="Du Pasquier L."/>
            <person name="Boudinot P."/>
            <person name="Liberles D.A."/>
            <person name="Volff J.N."/>
            <person name="Philippe H."/>
            <person name="Lenhard B."/>
            <person name="Roest Crollius H."/>
            <person name="Wincker P."/>
            <person name="Chourrout D."/>
        </authorList>
    </citation>
    <scope>NUCLEOTIDE SEQUENCE [LARGE SCALE GENOMIC DNA]</scope>
</reference>
<gene>
    <name evidence="2" type="ORF">GSOID_T00004981001</name>
</gene>
<protein>
    <submittedName>
        <fullName evidence="2">Uncharacterized protein</fullName>
    </submittedName>
</protein>
<accession>E4XA51</accession>
<evidence type="ECO:0000313" key="3">
    <source>
        <dbReference type="Proteomes" id="UP000001307"/>
    </source>
</evidence>
<dbReference type="AlphaFoldDB" id="E4XA51"/>
<feature type="compositionally biased region" description="Low complexity" evidence="1">
    <location>
        <begin position="608"/>
        <end position="620"/>
    </location>
</feature>
<feature type="compositionally biased region" description="Basic and acidic residues" evidence="1">
    <location>
        <begin position="151"/>
        <end position="161"/>
    </location>
</feature>
<feature type="compositionally biased region" description="Low complexity" evidence="1">
    <location>
        <begin position="567"/>
        <end position="583"/>
    </location>
</feature>
<dbReference type="Proteomes" id="UP000001307">
    <property type="component" value="Unassembled WGS sequence"/>
</dbReference>
<feature type="compositionally biased region" description="Basic and acidic residues" evidence="1">
    <location>
        <begin position="88"/>
        <end position="102"/>
    </location>
</feature>
<feature type="region of interest" description="Disordered" evidence="1">
    <location>
        <begin position="1"/>
        <end position="26"/>
    </location>
</feature>
<feature type="region of interest" description="Disordered" evidence="1">
    <location>
        <begin position="133"/>
        <end position="161"/>
    </location>
</feature>
<organism evidence="2">
    <name type="scientific">Oikopleura dioica</name>
    <name type="common">Tunicate</name>
    <dbReference type="NCBI Taxonomy" id="34765"/>
    <lineage>
        <taxon>Eukaryota</taxon>
        <taxon>Metazoa</taxon>
        <taxon>Chordata</taxon>
        <taxon>Tunicata</taxon>
        <taxon>Appendicularia</taxon>
        <taxon>Copelata</taxon>
        <taxon>Oikopleuridae</taxon>
        <taxon>Oikopleura</taxon>
    </lineage>
</organism>
<feature type="compositionally biased region" description="Polar residues" evidence="1">
    <location>
        <begin position="642"/>
        <end position="659"/>
    </location>
</feature>
<feature type="compositionally biased region" description="Basic and acidic residues" evidence="1">
    <location>
        <begin position="551"/>
        <end position="565"/>
    </location>
</feature>
<evidence type="ECO:0000256" key="1">
    <source>
        <dbReference type="SAM" id="MobiDB-lite"/>
    </source>
</evidence>
<feature type="compositionally biased region" description="Polar residues" evidence="1">
    <location>
        <begin position="764"/>
        <end position="775"/>
    </location>
</feature>
<feature type="compositionally biased region" description="Polar residues" evidence="1">
    <location>
        <begin position="723"/>
        <end position="751"/>
    </location>
</feature>
<evidence type="ECO:0000313" key="2">
    <source>
        <dbReference type="EMBL" id="CBY08414.1"/>
    </source>
</evidence>
<feature type="compositionally biased region" description="Low complexity" evidence="1">
    <location>
        <begin position="682"/>
        <end position="697"/>
    </location>
</feature>
<feature type="region of interest" description="Disordered" evidence="1">
    <location>
        <begin position="494"/>
        <end position="824"/>
    </location>
</feature>
<feature type="compositionally biased region" description="Polar residues" evidence="1">
    <location>
        <begin position="705"/>
        <end position="715"/>
    </location>
</feature>
<feature type="compositionally biased region" description="Low complexity" evidence="1">
    <location>
        <begin position="592"/>
        <end position="601"/>
    </location>
</feature>
<dbReference type="Gene3D" id="2.120.10.30">
    <property type="entry name" value="TolB, C-terminal domain"/>
    <property type="match status" value="1"/>
</dbReference>
<feature type="region of interest" description="Disordered" evidence="1">
    <location>
        <begin position="66"/>
        <end position="105"/>
    </location>
</feature>
<dbReference type="EMBL" id="FN653031">
    <property type="protein sequence ID" value="CBY08414.1"/>
    <property type="molecule type" value="Genomic_DNA"/>
</dbReference>
<dbReference type="OrthoDB" id="342730at2759"/>
<feature type="compositionally biased region" description="Basic and acidic residues" evidence="1">
    <location>
        <begin position="1"/>
        <end position="12"/>
    </location>
</feature>
<dbReference type="SUPFAM" id="SSF101898">
    <property type="entry name" value="NHL repeat"/>
    <property type="match status" value="1"/>
</dbReference>
<feature type="compositionally biased region" description="Basic and acidic residues" evidence="1">
    <location>
        <begin position="514"/>
        <end position="528"/>
    </location>
</feature>
<dbReference type="InterPro" id="IPR011042">
    <property type="entry name" value="6-blade_b-propeller_TolB-like"/>
</dbReference>